<organism evidence="3 4">
    <name type="scientific">Saccharomonospora marina XMU15</name>
    <dbReference type="NCBI Taxonomy" id="882083"/>
    <lineage>
        <taxon>Bacteria</taxon>
        <taxon>Bacillati</taxon>
        <taxon>Actinomycetota</taxon>
        <taxon>Actinomycetes</taxon>
        <taxon>Pseudonocardiales</taxon>
        <taxon>Pseudonocardiaceae</taxon>
        <taxon>Saccharomonospora</taxon>
    </lineage>
</organism>
<dbReference type="Gene3D" id="3.30.530.20">
    <property type="match status" value="1"/>
</dbReference>
<name>H5WZ98_9PSEU</name>
<dbReference type="RefSeq" id="WP_009151890.1">
    <property type="nucleotide sequence ID" value="NZ_CM001439.1"/>
</dbReference>
<dbReference type="SUPFAM" id="SSF55961">
    <property type="entry name" value="Bet v1-like"/>
    <property type="match status" value="1"/>
</dbReference>
<dbReference type="eggNOG" id="COG3832">
    <property type="taxonomic scope" value="Bacteria"/>
</dbReference>
<dbReference type="InterPro" id="IPR023393">
    <property type="entry name" value="START-like_dom_sf"/>
</dbReference>
<evidence type="ECO:0000256" key="1">
    <source>
        <dbReference type="ARBA" id="ARBA00006817"/>
    </source>
</evidence>
<dbReference type="Proteomes" id="UP000004926">
    <property type="component" value="Chromosome"/>
</dbReference>
<dbReference type="STRING" id="882083.SacmaDRAFT_0187"/>
<dbReference type="Pfam" id="PF08327">
    <property type="entry name" value="AHSA1"/>
    <property type="match status" value="1"/>
</dbReference>
<dbReference type="OrthoDB" id="8417725at2"/>
<comment type="similarity">
    <text evidence="1">Belongs to the AHA1 family.</text>
</comment>
<gene>
    <name evidence="3" type="ORF">SacmaDRAFT_0187</name>
</gene>
<dbReference type="AlphaFoldDB" id="H5WZ98"/>
<dbReference type="EMBL" id="CM001439">
    <property type="protein sequence ID" value="EHR48499.1"/>
    <property type="molecule type" value="Genomic_DNA"/>
</dbReference>
<evidence type="ECO:0000313" key="3">
    <source>
        <dbReference type="EMBL" id="EHR48499.1"/>
    </source>
</evidence>
<reference evidence="3 4" key="1">
    <citation type="journal article" date="2012" name="Stand. Genomic Sci.">
        <title>Genome sequence of the ocean sediment bacterium Saccharomonospora marina type strain (XMU15(T)).</title>
        <authorList>
            <person name="Klenk H.P."/>
            <person name="Lu M."/>
            <person name="Lucas S."/>
            <person name="Lapidus A."/>
            <person name="Copeland A."/>
            <person name="Pitluck S."/>
            <person name="Goodwin L.A."/>
            <person name="Han C."/>
            <person name="Tapia R."/>
            <person name="Brambilla E.M."/>
            <person name="Potter G."/>
            <person name="Land M."/>
            <person name="Ivanova N."/>
            <person name="Rohde M."/>
            <person name="Goker M."/>
            <person name="Detter J.C."/>
            <person name="Li W.J."/>
            <person name="Kyrpides N.C."/>
            <person name="Woyke T."/>
        </authorList>
    </citation>
    <scope>NUCLEOTIDE SEQUENCE [LARGE SCALE GENOMIC DNA]</scope>
    <source>
        <strain evidence="3 4">XMU15</strain>
    </source>
</reference>
<dbReference type="CDD" id="cd07814">
    <property type="entry name" value="SRPBCC_CalC_Aha1-like"/>
    <property type="match status" value="1"/>
</dbReference>
<evidence type="ECO:0000259" key="2">
    <source>
        <dbReference type="Pfam" id="PF08327"/>
    </source>
</evidence>
<feature type="domain" description="Activator of Hsp90 ATPase homologue 1/2-like C-terminal" evidence="2">
    <location>
        <begin position="18"/>
        <end position="138"/>
    </location>
</feature>
<protein>
    <recommendedName>
        <fullName evidence="2">Activator of Hsp90 ATPase homologue 1/2-like C-terminal domain-containing protein</fullName>
    </recommendedName>
</protein>
<sequence>MTDEPDAHSTSAEMAVAATPEQVWEAITTASGSAAWSFRADVEPRQGGAVQIHRGPFGPDASATVTEWDPPNRFAYVERAEPPEPVIATEFLIQARERGSCVVRVVNTFHADGEGWDHIAEEAGAGWRMSLLLLRSYVSHFPGMSATRLDLTEPVRAPASARAEIGSLVKSSLGLGGLSDGAPFHTPANAPQAQGIIEHIGPYFVLLRTKWPTTGLFAVSSFPMDAVTVSINVAGRLYGADADTIAAREQPEWHEWLARLVAEIEH</sequence>
<evidence type="ECO:0000313" key="4">
    <source>
        <dbReference type="Proteomes" id="UP000004926"/>
    </source>
</evidence>
<dbReference type="HOGENOM" id="CLU_084739_0_0_11"/>
<proteinExistence type="inferred from homology"/>
<accession>H5WZ98</accession>
<dbReference type="InterPro" id="IPR013538">
    <property type="entry name" value="ASHA1/2-like_C"/>
</dbReference>
<keyword evidence="4" id="KW-1185">Reference proteome</keyword>